<dbReference type="InterPro" id="IPR046342">
    <property type="entry name" value="CBS_dom_sf"/>
</dbReference>
<name>A0ABV7M650_9GAMM</name>
<dbReference type="InterPro" id="IPR000644">
    <property type="entry name" value="CBS_dom"/>
</dbReference>
<dbReference type="SUPFAM" id="SSF54631">
    <property type="entry name" value="CBS-domain pair"/>
    <property type="match status" value="1"/>
</dbReference>
<accession>A0ABV7M650</accession>
<dbReference type="RefSeq" id="WP_019020132.1">
    <property type="nucleotide sequence ID" value="NZ_BMXD01000009.1"/>
</dbReference>
<protein>
    <submittedName>
        <fullName evidence="4">CBS domain-containing protein</fullName>
    </submittedName>
</protein>
<dbReference type="PANTHER" id="PTHR48108:SF34">
    <property type="entry name" value="CBS DOMAIN-CONTAINING PROTEIN YHCV"/>
    <property type="match status" value="1"/>
</dbReference>
<dbReference type="Pfam" id="PF00571">
    <property type="entry name" value="CBS"/>
    <property type="match status" value="2"/>
</dbReference>
<keyword evidence="2" id="KW-0129">CBS domain</keyword>
<dbReference type="Proteomes" id="UP001595640">
    <property type="component" value="Unassembled WGS sequence"/>
</dbReference>
<evidence type="ECO:0000313" key="5">
    <source>
        <dbReference type="Proteomes" id="UP001595640"/>
    </source>
</evidence>
<proteinExistence type="predicted"/>
<dbReference type="EMBL" id="JBHRUH010000040">
    <property type="protein sequence ID" value="MFC3294149.1"/>
    <property type="molecule type" value="Genomic_DNA"/>
</dbReference>
<feature type="domain" description="CBS" evidence="3">
    <location>
        <begin position="71"/>
        <end position="130"/>
    </location>
</feature>
<sequence>MQVRDVMTTRPDYLSIDATIREVAERMSHDSSGFEPLVQGDKISCTITDRDIAVRAVAEGKSPDDKASSIATQDVLYAYEDEDVVDVLKNMQEQRVQRLIVLNNANDKDLSGVVTVGDIADRYDDDAMAREIVNCSKHYH</sequence>
<dbReference type="SMART" id="SM00116">
    <property type="entry name" value="CBS"/>
    <property type="match status" value="2"/>
</dbReference>
<reference evidence="5" key="1">
    <citation type="journal article" date="2019" name="Int. J. Syst. Evol. Microbiol.">
        <title>The Global Catalogue of Microorganisms (GCM) 10K type strain sequencing project: providing services to taxonomists for standard genome sequencing and annotation.</title>
        <authorList>
            <consortium name="The Broad Institute Genomics Platform"/>
            <consortium name="The Broad Institute Genome Sequencing Center for Infectious Disease"/>
            <person name="Wu L."/>
            <person name="Ma J."/>
        </authorList>
    </citation>
    <scope>NUCLEOTIDE SEQUENCE [LARGE SCALE GENOMIC DNA]</scope>
    <source>
        <strain evidence="5">KCTC 12847</strain>
    </source>
</reference>
<organism evidence="4 5">
    <name type="scientific">Modicisalibacter luteus</name>
    <dbReference type="NCBI Taxonomy" id="453962"/>
    <lineage>
        <taxon>Bacteria</taxon>
        <taxon>Pseudomonadati</taxon>
        <taxon>Pseudomonadota</taxon>
        <taxon>Gammaproteobacteria</taxon>
        <taxon>Oceanospirillales</taxon>
        <taxon>Halomonadaceae</taxon>
        <taxon>Modicisalibacter</taxon>
    </lineage>
</organism>
<dbReference type="InterPro" id="IPR051462">
    <property type="entry name" value="CBS_domain-containing"/>
</dbReference>
<comment type="caution">
    <text evidence="4">The sequence shown here is derived from an EMBL/GenBank/DDBJ whole genome shotgun (WGS) entry which is preliminary data.</text>
</comment>
<keyword evidence="1" id="KW-0677">Repeat</keyword>
<evidence type="ECO:0000256" key="2">
    <source>
        <dbReference type="PROSITE-ProRule" id="PRU00703"/>
    </source>
</evidence>
<evidence type="ECO:0000259" key="3">
    <source>
        <dbReference type="PROSITE" id="PS51371"/>
    </source>
</evidence>
<dbReference type="Gene3D" id="3.10.580.10">
    <property type="entry name" value="CBS-domain"/>
    <property type="match status" value="1"/>
</dbReference>
<dbReference type="PANTHER" id="PTHR48108">
    <property type="entry name" value="CBS DOMAIN-CONTAINING PROTEIN CBSX2, CHLOROPLASTIC"/>
    <property type="match status" value="1"/>
</dbReference>
<dbReference type="PROSITE" id="PS51371">
    <property type="entry name" value="CBS"/>
    <property type="match status" value="1"/>
</dbReference>
<keyword evidence="5" id="KW-1185">Reference proteome</keyword>
<gene>
    <name evidence="4" type="ORF">ACFOEI_19075</name>
</gene>
<evidence type="ECO:0000256" key="1">
    <source>
        <dbReference type="ARBA" id="ARBA00022737"/>
    </source>
</evidence>
<evidence type="ECO:0000313" key="4">
    <source>
        <dbReference type="EMBL" id="MFC3294149.1"/>
    </source>
</evidence>